<evidence type="ECO:0000256" key="2">
    <source>
        <dbReference type="ARBA" id="ARBA00023163"/>
    </source>
</evidence>
<keyword evidence="5" id="KW-1185">Reference proteome</keyword>
<dbReference type="Pfam" id="PF08624">
    <property type="entry name" value="CRC_subunit"/>
    <property type="match status" value="1"/>
</dbReference>
<dbReference type="AlphaFoldDB" id="A0A1U7LNE7"/>
<feature type="region of interest" description="Disordered" evidence="3">
    <location>
        <begin position="56"/>
        <end position="171"/>
    </location>
</feature>
<protein>
    <submittedName>
        <fullName evidence="4">Chromatin structure-remodeling complex subunit rsc7</fullName>
    </submittedName>
</protein>
<feature type="compositionally biased region" description="Basic residues" evidence="3">
    <location>
        <begin position="148"/>
        <end position="157"/>
    </location>
</feature>
<feature type="compositionally biased region" description="Acidic residues" evidence="3">
    <location>
        <begin position="105"/>
        <end position="114"/>
    </location>
</feature>
<keyword evidence="1" id="KW-0805">Transcription regulation</keyword>
<dbReference type="PANTHER" id="PTHR22597:SF3">
    <property type="entry name" value="CHROMATIN STRUCTURE-REMODELING COMPLEX SUBUNIT RSC7"/>
    <property type="match status" value="1"/>
</dbReference>
<evidence type="ECO:0000256" key="1">
    <source>
        <dbReference type="ARBA" id="ARBA00023015"/>
    </source>
</evidence>
<evidence type="ECO:0000313" key="5">
    <source>
        <dbReference type="Proteomes" id="UP000186594"/>
    </source>
</evidence>
<dbReference type="EMBL" id="LXFE01000944">
    <property type="protein sequence ID" value="OLL24174.1"/>
    <property type="molecule type" value="Genomic_DNA"/>
</dbReference>
<feature type="region of interest" description="Disordered" evidence="3">
    <location>
        <begin position="1"/>
        <end position="31"/>
    </location>
</feature>
<evidence type="ECO:0000256" key="3">
    <source>
        <dbReference type="SAM" id="MobiDB-lite"/>
    </source>
</evidence>
<evidence type="ECO:0000313" key="4">
    <source>
        <dbReference type="EMBL" id="OLL24174.1"/>
    </source>
</evidence>
<dbReference type="Proteomes" id="UP000186594">
    <property type="component" value="Unassembled WGS sequence"/>
</dbReference>
<dbReference type="STRING" id="1198029.A0A1U7LNE7"/>
<name>A0A1U7LNE7_NEOID</name>
<dbReference type="GO" id="GO:0016586">
    <property type="term" value="C:RSC-type complex"/>
    <property type="evidence" value="ECO:0007669"/>
    <property type="project" value="EnsemblFungi"/>
</dbReference>
<proteinExistence type="predicted"/>
<dbReference type="PANTHER" id="PTHR22597">
    <property type="entry name" value="POLYCOMB GROUP PROTEIN"/>
    <property type="match status" value="1"/>
</dbReference>
<accession>A0A1U7LNE7</accession>
<dbReference type="GO" id="GO:0031490">
    <property type="term" value="F:chromatin DNA binding"/>
    <property type="evidence" value="ECO:0007669"/>
    <property type="project" value="TreeGrafter"/>
</dbReference>
<keyword evidence="2" id="KW-0804">Transcription</keyword>
<dbReference type="InterPro" id="IPR013933">
    <property type="entry name" value="CRC_Rsc7/Swp82"/>
</dbReference>
<gene>
    <name evidence="4" type="ORF">NEOLI_004271</name>
</gene>
<reference evidence="4 5" key="1">
    <citation type="submission" date="2016-04" db="EMBL/GenBank/DDBJ databases">
        <title>Evolutionary innovation and constraint leading to complex multicellularity in the Ascomycota.</title>
        <authorList>
            <person name="Cisse O."/>
            <person name="Nguyen A."/>
            <person name="Hewitt D.A."/>
            <person name="Jedd G."/>
            <person name="Stajich J.E."/>
        </authorList>
    </citation>
    <scope>NUCLEOTIDE SEQUENCE [LARGE SCALE GENOMIC DNA]</scope>
    <source>
        <strain evidence="4 5">DAH-3</strain>
    </source>
</reference>
<dbReference type="OrthoDB" id="5598844at2759"/>
<sequence length="501" mass="57267">MPFKQIHRPRDNSNRQKQGARLGEKTELAKSWYRPNHHGRFEIAIPRELILAAGLQPKHRQNSTKYRRTMVSTPHEECEPDATMLVQTPADYSGANTNNTNNQDSNDDSDDDDDLVKSAQRKRGRRPKDTPATASPNNADDDETIPYRRTKRGRPPGRPRGGPNPFAIVPLDDLGNEQTVIDDEIYVAEEDPAGEQKVNKQGHLNGGREYRCRTFTILGKGSRLYMLSTEPARAVGYRDSYLFFLKHKSLYKVIIDDEEKRDLIARDILPHSYKGRVIGVVTARSVFRAFGAKIIVAGKKIVDDYWESVLRKQGVVEGELADPDDKLPPPGMQYNRNQYVAWHGASQVYHQNPVQQVSFQKKRRVVVTDQNWLLEHARAASRYNSDIRLGRLERFATGSYEPHTHITFFPASTQPTAAQWKYESPNDPSEASFLHVNTLSHQRTFTLTGPGILDIPESIYEGCDNKCRLAIEQRKEVERKWNEEWYTGERKQGHRGVLKIL</sequence>
<feature type="compositionally biased region" description="Basic residues" evidence="3">
    <location>
        <begin position="57"/>
        <end position="68"/>
    </location>
</feature>
<comment type="caution">
    <text evidence="4">The sequence shown here is derived from an EMBL/GenBank/DDBJ whole genome shotgun (WGS) entry which is preliminary data.</text>
</comment>
<organism evidence="4 5">
    <name type="scientific">Neolecta irregularis (strain DAH-3)</name>
    <dbReference type="NCBI Taxonomy" id="1198029"/>
    <lineage>
        <taxon>Eukaryota</taxon>
        <taxon>Fungi</taxon>
        <taxon>Dikarya</taxon>
        <taxon>Ascomycota</taxon>
        <taxon>Taphrinomycotina</taxon>
        <taxon>Neolectales</taxon>
        <taxon>Neolectaceae</taxon>
        <taxon>Neolecta</taxon>
    </lineage>
</organism>